<dbReference type="InterPro" id="IPR050267">
    <property type="entry name" value="Anti-sigma-factor_SerPK"/>
</dbReference>
<evidence type="ECO:0000259" key="2">
    <source>
        <dbReference type="Pfam" id="PF13581"/>
    </source>
</evidence>
<evidence type="ECO:0000259" key="3">
    <source>
        <dbReference type="Pfam" id="PF14417"/>
    </source>
</evidence>
<dbReference type="GO" id="GO:0004674">
    <property type="term" value="F:protein serine/threonine kinase activity"/>
    <property type="evidence" value="ECO:0007669"/>
    <property type="project" value="UniProtKB-KW"/>
</dbReference>
<dbReference type="Pfam" id="PF13581">
    <property type="entry name" value="HATPase_c_2"/>
    <property type="match status" value="1"/>
</dbReference>
<dbReference type="PANTHER" id="PTHR35526">
    <property type="entry name" value="ANTI-SIGMA-F FACTOR RSBW-RELATED"/>
    <property type="match status" value="1"/>
</dbReference>
<keyword evidence="1" id="KW-0808">Transferase</keyword>
<dbReference type="PANTHER" id="PTHR35526:SF3">
    <property type="entry name" value="ANTI-SIGMA-F FACTOR RSBW"/>
    <property type="match status" value="1"/>
</dbReference>
<gene>
    <name evidence="4" type="ORF">F4560_008253</name>
</gene>
<feature type="domain" description="Histidine kinase/HSP90-like ATPase" evidence="2">
    <location>
        <begin position="204"/>
        <end position="312"/>
    </location>
</feature>
<dbReference type="InterPro" id="IPR047718">
    <property type="entry name" value="RsbA-like_anti_sig"/>
</dbReference>
<protein>
    <submittedName>
        <fullName evidence="4">Anti-sigma regulatory factor (Ser/Thr protein kinase)</fullName>
    </submittedName>
</protein>
<dbReference type="RefSeq" id="WP_184928379.1">
    <property type="nucleotide sequence ID" value="NZ_JACHMO010000001.1"/>
</dbReference>
<dbReference type="Proteomes" id="UP000552097">
    <property type="component" value="Unassembled WGS sequence"/>
</dbReference>
<dbReference type="InterPro" id="IPR036890">
    <property type="entry name" value="HATPase_C_sf"/>
</dbReference>
<dbReference type="CDD" id="cd16936">
    <property type="entry name" value="HATPase_RsbW-like"/>
    <property type="match status" value="1"/>
</dbReference>
<organism evidence="4 5">
    <name type="scientific">Saccharothrix ecbatanensis</name>
    <dbReference type="NCBI Taxonomy" id="1105145"/>
    <lineage>
        <taxon>Bacteria</taxon>
        <taxon>Bacillati</taxon>
        <taxon>Actinomycetota</taxon>
        <taxon>Actinomycetes</taxon>
        <taxon>Pseudonocardiales</taxon>
        <taxon>Pseudonocardiaceae</taxon>
        <taxon>Saccharothrix</taxon>
    </lineage>
</organism>
<reference evidence="4 5" key="1">
    <citation type="submission" date="2020-08" db="EMBL/GenBank/DDBJ databases">
        <title>Sequencing the genomes of 1000 actinobacteria strains.</title>
        <authorList>
            <person name="Klenk H.-P."/>
        </authorList>
    </citation>
    <scope>NUCLEOTIDE SEQUENCE [LARGE SCALE GENOMIC DNA]</scope>
    <source>
        <strain evidence="4 5">DSM 45486</strain>
    </source>
</reference>
<evidence type="ECO:0000313" key="5">
    <source>
        <dbReference type="Proteomes" id="UP000552097"/>
    </source>
</evidence>
<dbReference type="InterPro" id="IPR003594">
    <property type="entry name" value="HATPase_dom"/>
</dbReference>
<keyword evidence="5" id="KW-1185">Reference proteome</keyword>
<dbReference type="InterPro" id="IPR025847">
    <property type="entry name" value="MEDS_domain"/>
</dbReference>
<dbReference type="SUPFAM" id="SSF55874">
    <property type="entry name" value="ATPase domain of HSP90 chaperone/DNA topoisomerase II/histidine kinase"/>
    <property type="match status" value="1"/>
</dbReference>
<evidence type="ECO:0000256" key="1">
    <source>
        <dbReference type="ARBA" id="ARBA00022527"/>
    </source>
</evidence>
<dbReference type="AlphaFoldDB" id="A0A7W9HU08"/>
<dbReference type="NCBIfam" id="NF041045">
    <property type="entry name" value="RsbA_anti_sig"/>
    <property type="match status" value="1"/>
</dbReference>
<dbReference type="Pfam" id="PF14417">
    <property type="entry name" value="MEDS"/>
    <property type="match status" value="1"/>
</dbReference>
<evidence type="ECO:0000313" key="4">
    <source>
        <dbReference type="EMBL" id="MBB5808485.1"/>
    </source>
</evidence>
<dbReference type="Gene3D" id="3.30.565.10">
    <property type="entry name" value="Histidine kinase-like ATPase, C-terminal domain"/>
    <property type="match status" value="1"/>
</dbReference>
<name>A0A7W9HU08_9PSEU</name>
<accession>A0A7W9HU08</accession>
<feature type="domain" description="MEDS" evidence="3">
    <location>
        <begin position="20"/>
        <end position="161"/>
    </location>
</feature>
<dbReference type="EMBL" id="JACHMO010000001">
    <property type="protein sequence ID" value="MBB5808485.1"/>
    <property type="molecule type" value="Genomic_DNA"/>
</dbReference>
<keyword evidence="1" id="KW-0418">Kinase</keyword>
<sequence length="315" mass="33863">MTVRLGVRTGAARGHAGYFHETAFYGSDEGFRSLVAPFVDGGVAAGEPVVVACHPVNERLLRDAVADVSGVVFLPGSDQYERPTEAILAYRKLFAEYEGVAQIRVVGDVPHPGVGVRWDWWSRYEAAVNEVFADLPLWGLCPYDLRTTPAPVLVDVLRSHPRVIGPDGRHQPNPRHSPWTLPPTVPTALEADPPVVELTDPVPAEARRAVTTACAATRLSRDDVDDIVYAASEAVTNALSHGKPPVTLRAWTAPTRVLVAITDRGNGPPSPTAGLIPANHSSTAGVGLWLTHRTCRDVTMTRDANGYTIRLTAGP</sequence>
<keyword evidence="1" id="KW-0723">Serine/threonine-protein kinase</keyword>
<proteinExistence type="predicted"/>
<comment type="caution">
    <text evidence="4">The sequence shown here is derived from an EMBL/GenBank/DDBJ whole genome shotgun (WGS) entry which is preliminary data.</text>
</comment>